<reference evidence="12" key="1">
    <citation type="submission" date="2025-08" db="UniProtKB">
        <authorList>
            <consortium name="RefSeq"/>
        </authorList>
    </citation>
    <scope>IDENTIFICATION</scope>
</reference>
<dbReference type="GO" id="GO:0000139">
    <property type="term" value="C:Golgi membrane"/>
    <property type="evidence" value="ECO:0007669"/>
    <property type="project" value="UniProtKB-SubCell"/>
</dbReference>
<dbReference type="KEGG" id="osn:115213181"/>
<sequence>MYLKKKTLITICILLFVYWIFHDAFHSPKDHSLTYFNERRETLKNTEIILQSQPKGSKVDKRYYDNPQPYEYDFKNLINEPVLCSQYEKVFLLYTVRTIYSHLDRRKVLRKIFQDIPYDSFSKDIVVKHVFLFANTNNYTTESLIREESRIYRDIIQDDFPESYANVYLKTLMAWKWSVEFCANVEYVMVSNDELFVDQIKLLPFLHYDLSQVDYDNHFAFCFCLGNGISKHNKYKKFRDLGQKMLYQGKNYPIYCHGVGYIAHINVINKLYLASLKNKMLMPDDVWNGVLSEKLGIKQNCHNHRVYVSKYFGSILKSYLKNPFFVAICDHFNRPEAAVPCLQVWSPSQTPDKLATCLVARSSVVLSFWFDENDKEIQELLARKRAAH</sequence>
<evidence type="ECO:0000256" key="6">
    <source>
        <dbReference type="ARBA" id="ARBA00022968"/>
    </source>
</evidence>
<keyword evidence="3 10" id="KW-0328">Glycosyltransferase</keyword>
<name>A0A7E6EWP3_9MOLL</name>
<dbReference type="EC" id="2.4.1.-" evidence="10"/>
<evidence type="ECO:0000256" key="7">
    <source>
        <dbReference type="ARBA" id="ARBA00022989"/>
    </source>
</evidence>
<evidence type="ECO:0000256" key="5">
    <source>
        <dbReference type="ARBA" id="ARBA00022692"/>
    </source>
</evidence>
<keyword evidence="7 10" id="KW-1133">Transmembrane helix</keyword>
<keyword evidence="4" id="KW-0808">Transferase</keyword>
<proteinExistence type="inferred from homology"/>
<keyword evidence="6 10" id="KW-0735">Signal-anchor</keyword>
<feature type="transmembrane region" description="Helical" evidence="10">
    <location>
        <begin position="7"/>
        <end position="25"/>
    </location>
</feature>
<comment type="similarity">
    <text evidence="2 10">Belongs to the glycosyltransferase 31 family.</text>
</comment>
<accession>A0A7E6EWP3</accession>
<comment type="subcellular location">
    <subcellularLocation>
        <location evidence="1 10">Golgi apparatus membrane</location>
        <topology evidence="1 10">Single-pass type II membrane protein</topology>
    </subcellularLocation>
</comment>
<evidence type="ECO:0000256" key="1">
    <source>
        <dbReference type="ARBA" id="ARBA00004323"/>
    </source>
</evidence>
<dbReference type="PANTHER" id="PTHR11214">
    <property type="entry name" value="BETA-1,3-N-ACETYLGLUCOSAMINYLTRANSFERASE"/>
    <property type="match status" value="1"/>
</dbReference>
<dbReference type="PANTHER" id="PTHR11214:SF314">
    <property type="entry name" value="HEXOSYLTRANSFERASE"/>
    <property type="match status" value="1"/>
</dbReference>
<gene>
    <name evidence="12" type="primary">LOC115213181</name>
</gene>
<dbReference type="AlphaFoldDB" id="A0A7E6EWP3"/>
<organism evidence="11 12">
    <name type="scientific">Octopus sinensis</name>
    <name type="common">East Asian common octopus</name>
    <dbReference type="NCBI Taxonomy" id="2607531"/>
    <lineage>
        <taxon>Eukaryota</taxon>
        <taxon>Metazoa</taxon>
        <taxon>Spiralia</taxon>
        <taxon>Lophotrochozoa</taxon>
        <taxon>Mollusca</taxon>
        <taxon>Cephalopoda</taxon>
        <taxon>Coleoidea</taxon>
        <taxon>Octopodiformes</taxon>
        <taxon>Octopoda</taxon>
        <taxon>Incirrata</taxon>
        <taxon>Octopodidae</taxon>
        <taxon>Octopus</taxon>
    </lineage>
</organism>
<evidence type="ECO:0000256" key="10">
    <source>
        <dbReference type="RuleBase" id="RU363063"/>
    </source>
</evidence>
<evidence type="ECO:0000313" key="12">
    <source>
        <dbReference type="RefSeq" id="XP_036359375.1"/>
    </source>
</evidence>
<evidence type="ECO:0000256" key="2">
    <source>
        <dbReference type="ARBA" id="ARBA00008661"/>
    </source>
</evidence>
<keyword evidence="11" id="KW-1185">Reference proteome</keyword>
<keyword evidence="8 10" id="KW-0333">Golgi apparatus</keyword>
<protein>
    <recommendedName>
        <fullName evidence="10">Hexosyltransferase</fullName>
        <ecNumber evidence="10">2.4.1.-</ecNumber>
    </recommendedName>
</protein>
<dbReference type="InterPro" id="IPR002659">
    <property type="entry name" value="Glyco_trans_31"/>
</dbReference>
<dbReference type="Gene3D" id="3.90.550.50">
    <property type="match status" value="1"/>
</dbReference>
<evidence type="ECO:0000313" key="11">
    <source>
        <dbReference type="Proteomes" id="UP000515154"/>
    </source>
</evidence>
<dbReference type="GO" id="GO:0006493">
    <property type="term" value="P:protein O-linked glycosylation"/>
    <property type="evidence" value="ECO:0007669"/>
    <property type="project" value="TreeGrafter"/>
</dbReference>
<dbReference type="GO" id="GO:0016758">
    <property type="term" value="F:hexosyltransferase activity"/>
    <property type="evidence" value="ECO:0007669"/>
    <property type="project" value="InterPro"/>
</dbReference>
<evidence type="ECO:0000256" key="9">
    <source>
        <dbReference type="ARBA" id="ARBA00023136"/>
    </source>
</evidence>
<evidence type="ECO:0000256" key="4">
    <source>
        <dbReference type="ARBA" id="ARBA00022679"/>
    </source>
</evidence>
<evidence type="ECO:0000256" key="3">
    <source>
        <dbReference type="ARBA" id="ARBA00022676"/>
    </source>
</evidence>
<dbReference type="Proteomes" id="UP000515154">
    <property type="component" value="Linkage group LG6"/>
</dbReference>
<dbReference type="RefSeq" id="XP_036359375.1">
    <property type="nucleotide sequence ID" value="XM_036503482.1"/>
</dbReference>
<evidence type="ECO:0000256" key="8">
    <source>
        <dbReference type="ARBA" id="ARBA00023034"/>
    </source>
</evidence>
<keyword evidence="5 10" id="KW-0812">Transmembrane</keyword>
<keyword evidence="9 10" id="KW-0472">Membrane</keyword>
<dbReference type="Pfam" id="PF01762">
    <property type="entry name" value="Galactosyl_T"/>
    <property type="match status" value="1"/>
</dbReference>